<dbReference type="KEGG" id="bana:BARAN1_0720"/>
<dbReference type="Proteomes" id="UP000249818">
    <property type="component" value="Chromosome BARAN1"/>
</dbReference>
<dbReference type="AlphaFoldDB" id="A0A2X3MLE8"/>
<dbReference type="InterPro" id="IPR036059">
    <property type="entry name" value="TldD/PmbA_sf"/>
</dbReference>
<evidence type="ECO:0000259" key="2">
    <source>
        <dbReference type="Pfam" id="PF01523"/>
    </source>
</evidence>
<accession>A0A2X3MLE8</accession>
<proteinExistence type="inferred from homology"/>
<feature type="domain" description="Metalloprotease TldD/E N-terminal" evidence="2">
    <location>
        <begin position="20"/>
        <end position="83"/>
    </location>
</feature>
<keyword evidence="5" id="KW-0378">Hydrolase</keyword>
<dbReference type="EMBL" id="LS483254">
    <property type="protein sequence ID" value="SQD92744.1"/>
    <property type="molecule type" value="Genomic_DNA"/>
</dbReference>
<gene>
    <name evidence="5" type="ORF">BARAN1_0720</name>
</gene>
<dbReference type="GO" id="GO:0008237">
    <property type="term" value="F:metallopeptidase activity"/>
    <property type="evidence" value="ECO:0007669"/>
    <property type="project" value="InterPro"/>
</dbReference>
<dbReference type="Pfam" id="PF19290">
    <property type="entry name" value="PmbA_TldD_2nd"/>
    <property type="match status" value="1"/>
</dbReference>
<dbReference type="Pfam" id="PF01523">
    <property type="entry name" value="PmbA_TldD_1st"/>
    <property type="match status" value="1"/>
</dbReference>
<evidence type="ECO:0000313" key="6">
    <source>
        <dbReference type="Proteomes" id="UP000249818"/>
    </source>
</evidence>
<sequence length="445" mass="47700">MNVDALLEGVLKERIADDLELVAIRSREELTRFTDCQIHQNVAAVDTAVHIRAWVEGKTGVVTTNDLTAQGLARAAREAAAMARAQTRPAGFSPPAPRPIPTVSVWDEATWNAHPDERAELVARAVKGAAAIGFNASGSLSTGGSELWVRTTRGVDAHHRASSVRFVTVVMGKSGGSGYAEFSGTKLADFVPEEAADRALAKAQLAEVRKPLEPGAYTVVLEEPAMATLLGMLSSMGFSARALLEKRSFFVGKLGQKLVSERVTVYDDGLHPQTTVMPFDFEGVPKTRVYFFRAGVAEGVVHDSRTAALMNTVSTGHALPPSAAGWSPMPMHLVMEPGEATDDALLSGVGRGLLVTRFHYARTVDPMRGVITMMTRDGVFLIEEGKIKGAVEDMRVTESGLRALANVEAVGRTLQLITHGEGVGAVLVPKARIAQFTFTGRTERM</sequence>
<dbReference type="Pfam" id="PF19289">
    <property type="entry name" value="PmbA_TldD_3rd"/>
    <property type="match status" value="1"/>
</dbReference>
<dbReference type="PANTHER" id="PTHR43666">
    <property type="entry name" value="TLDD PROTEIN"/>
    <property type="match status" value="1"/>
</dbReference>
<keyword evidence="6" id="KW-1185">Reference proteome</keyword>
<feature type="domain" description="Metalloprotease TldD/E central" evidence="4">
    <location>
        <begin position="112"/>
        <end position="202"/>
    </location>
</feature>
<dbReference type="InterPro" id="IPR045570">
    <property type="entry name" value="Metalloprtase-TldD/E_cen_dom"/>
</dbReference>
<evidence type="ECO:0000259" key="4">
    <source>
        <dbReference type="Pfam" id="PF19290"/>
    </source>
</evidence>
<dbReference type="OrthoDB" id="9763230at2"/>
<evidence type="ECO:0000256" key="1">
    <source>
        <dbReference type="ARBA" id="ARBA00005836"/>
    </source>
</evidence>
<dbReference type="InterPro" id="IPR045569">
    <property type="entry name" value="Metalloprtase-TldD/E_C"/>
</dbReference>
<reference evidence="6" key="1">
    <citation type="submission" date="2018-05" db="EMBL/GenBank/DDBJ databases">
        <authorList>
            <person name="Hao L."/>
        </authorList>
    </citation>
    <scope>NUCLEOTIDE SEQUENCE [LARGE SCALE GENOMIC DNA]</scope>
</reference>
<comment type="similarity">
    <text evidence="1">Belongs to the peptidase U62 family.</text>
</comment>
<keyword evidence="5" id="KW-0645">Protease</keyword>
<dbReference type="RefSeq" id="WP_122030927.1">
    <property type="nucleotide sequence ID" value="NZ_LS483254.1"/>
</dbReference>
<dbReference type="PANTHER" id="PTHR43666:SF1">
    <property type="entry name" value="CONSERVED PROTEIN"/>
    <property type="match status" value="1"/>
</dbReference>
<feature type="domain" description="Metalloprotease TldD/E C-terminal" evidence="3">
    <location>
        <begin position="214"/>
        <end position="440"/>
    </location>
</feature>
<dbReference type="GO" id="GO:0006508">
    <property type="term" value="P:proteolysis"/>
    <property type="evidence" value="ECO:0007669"/>
    <property type="project" value="UniProtKB-KW"/>
</dbReference>
<organism evidence="5 6">
    <name type="scientific">Candidatus Bipolaricaulis anaerobius</name>
    <dbReference type="NCBI Taxonomy" id="2026885"/>
    <lineage>
        <taxon>Bacteria</taxon>
        <taxon>Candidatus Bipolaricaulota</taxon>
        <taxon>Candidatus Bipolaricaulia</taxon>
        <taxon>Candidatus Bipolaricaulales</taxon>
        <taxon>Candidatus Bipolaricaulaceae</taxon>
        <taxon>Candidatus Bipolaricaulis</taxon>
    </lineage>
</organism>
<evidence type="ECO:0000259" key="3">
    <source>
        <dbReference type="Pfam" id="PF19289"/>
    </source>
</evidence>
<evidence type="ECO:0000313" key="5">
    <source>
        <dbReference type="EMBL" id="SQD92744.1"/>
    </source>
</evidence>
<name>A0A2X3MLE8_9BACT</name>
<dbReference type="SUPFAM" id="SSF111283">
    <property type="entry name" value="Putative modulator of DNA gyrase, PmbA/TldD"/>
    <property type="match status" value="1"/>
</dbReference>
<dbReference type="InterPro" id="IPR035068">
    <property type="entry name" value="TldD/PmbA_N"/>
</dbReference>
<dbReference type="Gene3D" id="3.30.2290.10">
    <property type="entry name" value="PmbA/TldD superfamily"/>
    <property type="match status" value="1"/>
</dbReference>
<protein>
    <submittedName>
        <fullName evidence="5">Putative Peptidase U62 modulator of DNA gyrase, Predicted Zn-dependent proteases and their inactivated homologs</fullName>
    </submittedName>
</protein>
<dbReference type="InterPro" id="IPR002510">
    <property type="entry name" value="Metalloprtase-TldD/E_N"/>
</dbReference>